<evidence type="ECO:0000256" key="1">
    <source>
        <dbReference type="ARBA" id="ARBA00022468"/>
    </source>
</evidence>
<dbReference type="SUPFAM" id="SSF47923">
    <property type="entry name" value="Ypt/Rab-GAP domain of gyp1p"/>
    <property type="match status" value="2"/>
</dbReference>
<gene>
    <name evidence="7" type="primary">107367272</name>
</gene>
<organism evidence="7 8">
    <name type="scientific">Tetranychus urticae</name>
    <name type="common">Two-spotted spider mite</name>
    <dbReference type="NCBI Taxonomy" id="32264"/>
    <lineage>
        <taxon>Eukaryota</taxon>
        <taxon>Metazoa</taxon>
        <taxon>Ecdysozoa</taxon>
        <taxon>Arthropoda</taxon>
        <taxon>Chelicerata</taxon>
        <taxon>Arachnida</taxon>
        <taxon>Acari</taxon>
        <taxon>Acariformes</taxon>
        <taxon>Trombidiformes</taxon>
        <taxon>Prostigmata</taxon>
        <taxon>Eleutherengona</taxon>
        <taxon>Raphignathae</taxon>
        <taxon>Tetranychoidea</taxon>
        <taxon>Tetranychidae</taxon>
        <taxon>Tetranychus</taxon>
    </lineage>
</organism>
<dbReference type="Proteomes" id="UP000015104">
    <property type="component" value="Unassembled WGS sequence"/>
</dbReference>
<dbReference type="KEGG" id="tut:107367272"/>
<keyword evidence="2" id="KW-0677">Repeat</keyword>
<dbReference type="HOGENOM" id="CLU_003535_0_1_1"/>
<name>T1JPL4_TETUR</name>
<dbReference type="GO" id="GO:0005096">
    <property type="term" value="F:GTPase activator activity"/>
    <property type="evidence" value="ECO:0007669"/>
    <property type="project" value="UniProtKB-KW"/>
</dbReference>
<evidence type="ECO:0008006" key="9">
    <source>
        <dbReference type="Google" id="ProtNLM"/>
    </source>
</evidence>
<dbReference type="FunFam" id="1.10.8.270:FF:000002">
    <property type="entry name" value="TBC1 domain family member 9B"/>
    <property type="match status" value="1"/>
</dbReference>
<dbReference type="SMART" id="SM00164">
    <property type="entry name" value="TBC"/>
    <property type="match status" value="1"/>
</dbReference>
<evidence type="ECO:0000259" key="6">
    <source>
        <dbReference type="PROSITE" id="PS50222"/>
    </source>
</evidence>
<protein>
    <recommendedName>
        <fullName evidence="9">Rab-GAP TBC domain-containing protein</fullName>
    </recommendedName>
</protein>
<dbReference type="PANTHER" id="PTHR47666">
    <property type="entry name" value="PROTEIN VASCULAR ASSOCIATED DEATH 1, CHLOROPLASTIC"/>
    <property type="match status" value="1"/>
</dbReference>
<dbReference type="PANTHER" id="PTHR47666:SF1">
    <property type="entry name" value="PROTEIN VASCULAR ASSOCIATED DEATH 1, CHLOROPLASTIC"/>
    <property type="match status" value="1"/>
</dbReference>
<dbReference type="AlphaFoldDB" id="T1JPL4"/>
<accession>T1JPL4</accession>
<feature type="region of interest" description="Disordered" evidence="4">
    <location>
        <begin position="864"/>
        <end position="884"/>
    </location>
</feature>
<feature type="domain" description="Rab-GAP TBC" evidence="5">
    <location>
        <begin position="362"/>
        <end position="549"/>
    </location>
</feature>
<dbReference type="Gene3D" id="1.10.472.80">
    <property type="entry name" value="Ypt/Rab-GAP domain of gyp1p, domain 3"/>
    <property type="match status" value="1"/>
</dbReference>
<dbReference type="OrthoDB" id="17687at2759"/>
<dbReference type="EMBL" id="CAEY01000428">
    <property type="status" value="NOT_ANNOTATED_CDS"/>
    <property type="molecule type" value="Genomic_DNA"/>
</dbReference>
<reference evidence="7" key="2">
    <citation type="submission" date="2015-06" db="UniProtKB">
        <authorList>
            <consortium name="EnsemblMetazoa"/>
        </authorList>
    </citation>
    <scope>IDENTIFICATION</scope>
</reference>
<dbReference type="Pfam" id="PF02893">
    <property type="entry name" value="GRAM"/>
    <property type="match status" value="2"/>
</dbReference>
<dbReference type="CDD" id="cd13354">
    <property type="entry name" value="PH-GRAM2_TCB1D9_TCB1D9B"/>
    <property type="match status" value="1"/>
</dbReference>
<dbReference type="InterPro" id="IPR002048">
    <property type="entry name" value="EF_hand_dom"/>
</dbReference>
<dbReference type="OMA" id="CTGEVPT"/>
<evidence type="ECO:0000259" key="5">
    <source>
        <dbReference type="PROSITE" id="PS50086"/>
    </source>
</evidence>
<dbReference type="InterPro" id="IPR000195">
    <property type="entry name" value="Rab-GAP-TBC_dom"/>
</dbReference>
<keyword evidence="8" id="KW-1185">Reference proteome</keyword>
<dbReference type="InterPro" id="IPR011992">
    <property type="entry name" value="EF-hand-dom_pair"/>
</dbReference>
<dbReference type="FunFam" id="2.30.29.30:FF:000013">
    <property type="entry name" value="Putative TBC1 domain family member 8B"/>
    <property type="match status" value="1"/>
</dbReference>
<dbReference type="FunFam" id="1.10.472.80:FF:000049">
    <property type="entry name" value="Uncharacterized protein, isoform B"/>
    <property type="match status" value="1"/>
</dbReference>
<dbReference type="eggNOG" id="KOG4347">
    <property type="taxonomic scope" value="Eukaryota"/>
</dbReference>
<dbReference type="EnsemblMetazoa" id="tetur01g00030.1">
    <property type="protein sequence ID" value="tetur01g00030.1"/>
    <property type="gene ID" value="tetur01g00030"/>
</dbReference>
<dbReference type="STRING" id="32264.T1JPL4"/>
<evidence type="ECO:0000313" key="7">
    <source>
        <dbReference type="EnsemblMetazoa" id="tetur01g00030.1"/>
    </source>
</evidence>
<dbReference type="Gene3D" id="2.30.29.30">
    <property type="entry name" value="Pleckstrin-homology domain (PH domain)/Phosphotyrosine-binding domain (PTB)"/>
    <property type="match status" value="2"/>
</dbReference>
<dbReference type="SMART" id="SM00568">
    <property type="entry name" value="GRAM"/>
    <property type="match status" value="2"/>
</dbReference>
<dbReference type="InterPro" id="IPR037192">
    <property type="entry name" value="ERO1-like_sf"/>
</dbReference>
<evidence type="ECO:0000256" key="3">
    <source>
        <dbReference type="ARBA" id="ARBA00023136"/>
    </source>
</evidence>
<dbReference type="Gene3D" id="1.10.8.270">
    <property type="entry name" value="putative rabgap domain of human tbc1 domain family member 14 like domains"/>
    <property type="match status" value="1"/>
</dbReference>
<feature type="domain" description="EF-hand" evidence="6">
    <location>
        <begin position="738"/>
        <end position="773"/>
    </location>
</feature>
<keyword evidence="1" id="KW-0343">GTPase activation</keyword>
<dbReference type="GO" id="GO:0003008">
    <property type="term" value="P:system process"/>
    <property type="evidence" value="ECO:0007669"/>
    <property type="project" value="UniProtKB-ARBA"/>
</dbReference>
<dbReference type="InterPro" id="IPR004182">
    <property type="entry name" value="GRAM"/>
</dbReference>
<dbReference type="SUPFAM" id="SSF47473">
    <property type="entry name" value="EF-hand"/>
    <property type="match status" value="1"/>
</dbReference>
<dbReference type="GO" id="GO:0005509">
    <property type="term" value="F:calcium ion binding"/>
    <property type="evidence" value="ECO:0007669"/>
    <property type="project" value="InterPro"/>
</dbReference>
<evidence type="ECO:0000313" key="8">
    <source>
        <dbReference type="Proteomes" id="UP000015104"/>
    </source>
</evidence>
<reference evidence="8" key="1">
    <citation type="submission" date="2011-08" db="EMBL/GenBank/DDBJ databases">
        <authorList>
            <person name="Rombauts S."/>
        </authorList>
    </citation>
    <scope>NUCLEOTIDE SEQUENCE</scope>
    <source>
        <strain evidence="8">London</strain>
    </source>
</reference>
<sequence>MATNSSAASTIQNVDSRGFQIASRKFHHLFAMPEEEKLVNYYSCNLWRGKVPRQGTMFLSINHCSFYSHLFGTKIKLTIKWTDVQHIEKKNTVLFPDTIIISANDEAYNFSMFLKPSETYRLIQQLANIAMKSLMTDEKVGSYQADLDLVVKTSKNAPRKVSFLKRDLDAKQISEAYRMAFRLPVQEKLDGTLPCMLWTPYNKQHVWGKLFLSTNYICFGSRTPQSVSLIIPMRDILLSEKVDNHGGPPCVNAILISTRKKSNFLFSYIDDRDFLIQKISEMLEKLPEDKSTNTSSSVSKPDGDNVFEIQRPLNELFAMPKEPEVQAKEAVRENLWDLYFSDYGRGVSTYRTPKARELVVKGIPDKYRGELWMLYSGAINELESNQGYFQQMVEASTGRKCVASDEIERDLHRSLPEHPAFQSPVGINSLRRVLNAYAYRNPSIGYCQAMNIVTSVLLLFASEEEAFWLLVALCERLLPDYYNTKVIGALVDQGVLEELVKTHLPQLYQKLEPYGILNMISLSWFLTIFLSVIPFESAIHIMDCFFYDGAKVVFQIALSILESNQEALLKCKDDGEAMTVLTGFLENITNHDASSHLAHSVTYGPVSKRFNQKVTEINELINDSYTKYGFLTTAMIEKFRFDRRIKVVQTLEDNNMRSVIRSVQSNPFVNHYLKSEEIQNLYAIVKEEQLRQQYWGRATSQSSSTWDPSKPFYDMYKLDFDQFKGYFHQISSWTDGDNAETLALRVFKILDEDGDGFINFLQFLIIIAIMFKSDVEVRLKLLYACHLIPLLDTENPNGSLPESESDVEEAEEATEATEYFGKLSCSSSSCSAELLPGNDPPIKISEIIPSRFVVPSSSPSKSFEIVSGPSSTTSTLASSPPSSSSVNVTLHPCHEYKALPPMKQDQFVELWKTLYDIFSGSTEEQRMYHCVASVCTTLFKIGELAYQLREQNQEEGQAASKSPTSDSKSVESFDIVSQASIFGDEHHINAEGGFITFELFQAALFIEEALVNFFERKPKLNEALQKLRNRRFDRTSSFIGNAKAD</sequence>
<dbReference type="Pfam" id="PF00566">
    <property type="entry name" value="RabGAP-TBC"/>
    <property type="match status" value="1"/>
</dbReference>
<dbReference type="PROSITE" id="PS50222">
    <property type="entry name" value="EF_HAND_2"/>
    <property type="match status" value="1"/>
</dbReference>
<dbReference type="InterPro" id="IPR011993">
    <property type="entry name" value="PH-like_dom_sf"/>
</dbReference>
<dbReference type="Gene3D" id="1.10.238.10">
    <property type="entry name" value="EF-hand"/>
    <property type="match status" value="1"/>
</dbReference>
<proteinExistence type="predicted"/>
<dbReference type="Gene3D" id="1.10.10.750">
    <property type="entry name" value="Ypt/Rab-GAP domain of gyp1p, domain 1"/>
    <property type="match status" value="1"/>
</dbReference>
<dbReference type="InterPro" id="IPR036017">
    <property type="entry name" value="TCB1D9/TCB1D9B_PH-GRAM2"/>
</dbReference>
<evidence type="ECO:0000256" key="2">
    <source>
        <dbReference type="ARBA" id="ARBA00022737"/>
    </source>
</evidence>
<dbReference type="InterPro" id="IPR035969">
    <property type="entry name" value="Rab-GAP_TBC_sf"/>
</dbReference>
<dbReference type="SUPFAM" id="SSF110019">
    <property type="entry name" value="ERO1-like"/>
    <property type="match status" value="1"/>
</dbReference>
<keyword evidence="3" id="KW-0472">Membrane</keyword>
<dbReference type="PROSITE" id="PS50086">
    <property type="entry name" value="TBC_RABGAP"/>
    <property type="match status" value="1"/>
</dbReference>
<evidence type="ECO:0000256" key="4">
    <source>
        <dbReference type="SAM" id="MobiDB-lite"/>
    </source>
</evidence>